<dbReference type="InterPro" id="IPR020615">
    <property type="entry name" value="Thiolase_acyl_enz_int_AS"/>
</dbReference>
<evidence type="ECO:0000313" key="15">
    <source>
        <dbReference type="EMBL" id="NVZ55344.1"/>
    </source>
</evidence>
<dbReference type="InterPro" id="IPR020617">
    <property type="entry name" value="Thiolase_C"/>
</dbReference>
<feature type="active site" description="Proton acceptor" evidence="11">
    <location>
        <position position="356"/>
    </location>
</feature>
<evidence type="ECO:0000313" key="16">
    <source>
        <dbReference type="EMBL" id="NWE09075.1"/>
    </source>
</evidence>
<dbReference type="InterPro" id="IPR002155">
    <property type="entry name" value="Thiolase"/>
</dbReference>
<dbReference type="NCBIfam" id="TIGR02430">
    <property type="entry name" value="pcaF"/>
    <property type="match status" value="1"/>
</dbReference>
<comment type="similarity">
    <text evidence="3 12">Belongs to the thiolase-like superfamily. Thiolase family.</text>
</comment>
<evidence type="ECO:0000256" key="8">
    <source>
        <dbReference type="ARBA" id="ARBA00023315"/>
    </source>
</evidence>
<comment type="catalytic activity">
    <reaction evidence="10">
        <text>succinyl-CoA + acetyl-CoA = 3-oxoadipyl-CoA + CoA</text>
        <dbReference type="Rhea" id="RHEA:19481"/>
        <dbReference type="ChEBI" id="CHEBI:57287"/>
        <dbReference type="ChEBI" id="CHEBI:57288"/>
        <dbReference type="ChEBI" id="CHEBI:57292"/>
        <dbReference type="ChEBI" id="CHEBI:57348"/>
        <dbReference type="EC" id="2.3.1.174"/>
    </reaction>
</comment>
<evidence type="ECO:0000256" key="6">
    <source>
        <dbReference type="ARBA" id="ARBA00022679"/>
    </source>
</evidence>
<dbReference type="EMBL" id="JACARM010000032">
    <property type="protein sequence ID" value="NWE09075.1"/>
    <property type="molecule type" value="Genomic_DNA"/>
</dbReference>
<keyword evidence="6 12" id="KW-0808">Transferase</keyword>
<evidence type="ECO:0000256" key="5">
    <source>
        <dbReference type="ARBA" id="ARBA00016181"/>
    </source>
</evidence>
<evidence type="ECO:0000313" key="17">
    <source>
        <dbReference type="Proteomes" id="UP000560470"/>
    </source>
</evidence>
<feature type="active site" description="Acyl-thioester intermediate" evidence="11">
    <location>
        <position position="91"/>
    </location>
</feature>
<accession>A0A7Y8JK83</accession>
<evidence type="ECO:0000256" key="1">
    <source>
        <dbReference type="ARBA" id="ARBA00003720"/>
    </source>
</evidence>
<dbReference type="RefSeq" id="WP_169985849.1">
    <property type="nucleotide sequence ID" value="NZ_JACAOZ010000004.1"/>
</dbReference>
<sequence length="400" mass="41719">MMRDVFICDAIRTPIGRFGGGLSTVRADDLAALPIKALIERNPSVDWSAVDEVFLGCANQAGEDNRNVARMALLLAGLPQSIPGVTLNRLCASGMDAIGTAFRAIASGEMELAIAGGVESMSRAPFVMGKADAAFSRNMKLEDTTIGWRFINPLMKAQYGVDAMPQTADNVADDYNVSRADQDAFALRSQQRTAAAQAAGFFAEEIVPVRVAHKKGETVVEHDEHPRDTTLEALAKLKPVNGPDKTVTAGNASGVNDGAAALILASAEAVKKHGLTARARVLGMASAGVAPRVMGIGPVPAVRKLVERLGLAVTDFDVIELNEAFASQGLAVLRELGIADDAAQVNPNGGAIALGHPLGMSGARLVLTALHQLEKTGGRKGLATMCVGVGQGLALAIERI</sequence>
<dbReference type="Pfam" id="PF00108">
    <property type="entry name" value="Thiolase_N"/>
    <property type="match status" value="1"/>
</dbReference>
<dbReference type="PIRSF" id="PIRSF000429">
    <property type="entry name" value="Ac-CoA_Ac_transf"/>
    <property type="match status" value="1"/>
</dbReference>
<dbReference type="PANTHER" id="PTHR18919">
    <property type="entry name" value="ACETYL-COA C-ACYLTRANSFERASE"/>
    <property type="match status" value="1"/>
</dbReference>
<reference evidence="17 18" key="1">
    <citation type="submission" date="2020-04" db="EMBL/GenBank/DDBJ databases">
        <title>Molecular characterization of pseudomonads from Agaricus bisporus reveal novel blotch 2 pathogens in Western Europe.</title>
        <authorList>
            <person name="Taparia T."/>
            <person name="Krijger M."/>
            <person name="Haynes E."/>
            <person name="Elpinstone J.G."/>
            <person name="Noble R."/>
            <person name="Van Der Wolf J."/>
        </authorList>
    </citation>
    <scope>NUCLEOTIDE SEQUENCE [LARGE SCALE GENOMIC DNA]</scope>
    <source>
        <strain evidence="15 17">B7002</strain>
        <strain evidence="16 18">K7002</strain>
    </source>
</reference>
<gene>
    <name evidence="16" type="primary">pcaF</name>
    <name evidence="16" type="ORF">HX788_18420</name>
    <name evidence="15" type="ORF">HX797_03650</name>
</gene>
<evidence type="ECO:0000313" key="18">
    <source>
        <dbReference type="Proteomes" id="UP000563268"/>
    </source>
</evidence>
<evidence type="ECO:0000256" key="10">
    <source>
        <dbReference type="ARBA" id="ARBA00048527"/>
    </source>
</evidence>
<keyword evidence="8 12" id="KW-0012">Acyltransferase</keyword>
<dbReference type="CDD" id="cd00751">
    <property type="entry name" value="thiolase"/>
    <property type="match status" value="1"/>
</dbReference>
<dbReference type="NCBIfam" id="NF006551">
    <property type="entry name" value="PRK09050.1"/>
    <property type="match status" value="1"/>
</dbReference>
<dbReference type="Proteomes" id="UP000560470">
    <property type="component" value="Unassembled WGS sequence"/>
</dbReference>
<dbReference type="AlphaFoldDB" id="A0A7Y8JK83"/>
<dbReference type="InterPro" id="IPR016039">
    <property type="entry name" value="Thiolase-like"/>
</dbReference>
<dbReference type="GO" id="GO:0019619">
    <property type="term" value="P:3,4-dihydroxybenzoate catabolic process"/>
    <property type="evidence" value="ECO:0007669"/>
    <property type="project" value="InterPro"/>
</dbReference>
<dbReference type="PROSITE" id="PS00737">
    <property type="entry name" value="THIOLASE_2"/>
    <property type="match status" value="1"/>
</dbReference>
<dbReference type="InterPro" id="IPR020613">
    <property type="entry name" value="Thiolase_CS"/>
</dbReference>
<comment type="function">
    <text evidence="1">Catalyzes thiolytic cleavage of beta-ketoadipyl-CoA to succinyl-CoA and acetyl-CoA.</text>
</comment>
<evidence type="ECO:0000256" key="4">
    <source>
        <dbReference type="ARBA" id="ARBA00012233"/>
    </source>
</evidence>
<evidence type="ECO:0000256" key="2">
    <source>
        <dbReference type="ARBA" id="ARBA00005071"/>
    </source>
</evidence>
<dbReference type="Pfam" id="PF02803">
    <property type="entry name" value="Thiolase_C"/>
    <property type="match status" value="1"/>
</dbReference>
<dbReference type="NCBIfam" id="TIGR01930">
    <property type="entry name" value="AcCoA-C-Actrans"/>
    <property type="match status" value="1"/>
</dbReference>
<evidence type="ECO:0000256" key="7">
    <source>
        <dbReference type="ARBA" id="ARBA00022797"/>
    </source>
</evidence>
<evidence type="ECO:0000259" key="14">
    <source>
        <dbReference type="Pfam" id="PF02803"/>
    </source>
</evidence>
<feature type="domain" description="Thiolase N-terminal" evidence="13">
    <location>
        <begin position="5"/>
        <end position="267"/>
    </location>
</feature>
<dbReference type="Gene3D" id="3.40.47.10">
    <property type="match status" value="1"/>
</dbReference>
<dbReference type="InterPro" id="IPR020616">
    <property type="entry name" value="Thiolase_N"/>
</dbReference>
<name>A0A7Y8JK83_9PSED</name>
<keyword evidence="7" id="KW-0058">Aromatic hydrocarbons catabolism</keyword>
<dbReference type="GO" id="GO:0033812">
    <property type="term" value="F:3-oxoadipyl-CoA thiolase activity"/>
    <property type="evidence" value="ECO:0007669"/>
    <property type="project" value="UniProtKB-EC"/>
</dbReference>
<dbReference type="Proteomes" id="UP000563268">
    <property type="component" value="Unassembled WGS sequence"/>
</dbReference>
<evidence type="ECO:0000256" key="11">
    <source>
        <dbReference type="PIRSR" id="PIRSR000429-1"/>
    </source>
</evidence>
<dbReference type="PROSITE" id="PS00099">
    <property type="entry name" value="THIOLASE_3"/>
    <property type="match status" value="1"/>
</dbReference>
<dbReference type="EMBL" id="JACAOZ010000004">
    <property type="protein sequence ID" value="NVZ55344.1"/>
    <property type="molecule type" value="Genomic_DNA"/>
</dbReference>
<evidence type="ECO:0000256" key="12">
    <source>
        <dbReference type="RuleBase" id="RU003557"/>
    </source>
</evidence>
<dbReference type="EC" id="2.3.1.174" evidence="4"/>
<dbReference type="PROSITE" id="PS00098">
    <property type="entry name" value="THIOLASE_1"/>
    <property type="match status" value="1"/>
</dbReference>
<proteinExistence type="inferred from homology"/>
<comment type="caution">
    <text evidence="16">The sequence shown here is derived from an EMBL/GenBank/DDBJ whole genome shotgun (WGS) entry which is preliminary data.</text>
</comment>
<protein>
    <recommendedName>
        <fullName evidence="5">Beta-ketoadipyl-CoA thiolase</fullName>
        <ecNumber evidence="4">2.3.1.174</ecNumber>
    </recommendedName>
    <alternativeName>
        <fullName evidence="9">3-oxoadipyl-CoA thiolase</fullName>
    </alternativeName>
</protein>
<feature type="active site" description="Proton acceptor" evidence="11">
    <location>
        <position position="386"/>
    </location>
</feature>
<evidence type="ECO:0000256" key="3">
    <source>
        <dbReference type="ARBA" id="ARBA00010982"/>
    </source>
</evidence>
<comment type="pathway">
    <text evidence="2">Aromatic compound metabolism; beta-ketoadipate pathway; acetyl-CoA and succinyl-CoA from 3-oxoadipate: step 2/2.</text>
</comment>
<dbReference type="FunFam" id="3.40.47.10:FF:000010">
    <property type="entry name" value="Acetyl-CoA acetyltransferase (Thiolase)"/>
    <property type="match status" value="1"/>
</dbReference>
<dbReference type="SUPFAM" id="SSF53901">
    <property type="entry name" value="Thiolase-like"/>
    <property type="match status" value="2"/>
</dbReference>
<feature type="domain" description="Thiolase C-terminal" evidence="14">
    <location>
        <begin position="276"/>
        <end position="399"/>
    </location>
</feature>
<dbReference type="InterPro" id="IPR020610">
    <property type="entry name" value="Thiolase_AS"/>
</dbReference>
<dbReference type="InterPro" id="IPR012793">
    <property type="entry name" value="PcaF"/>
</dbReference>
<evidence type="ECO:0000259" key="13">
    <source>
        <dbReference type="Pfam" id="PF00108"/>
    </source>
</evidence>
<organism evidence="16 18">
    <name type="scientific">Pseudomonas edaphica</name>
    <dbReference type="NCBI Taxonomy" id="2006980"/>
    <lineage>
        <taxon>Bacteria</taxon>
        <taxon>Pseudomonadati</taxon>
        <taxon>Pseudomonadota</taxon>
        <taxon>Gammaproteobacteria</taxon>
        <taxon>Pseudomonadales</taxon>
        <taxon>Pseudomonadaceae</taxon>
        <taxon>Pseudomonas</taxon>
    </lineage>
</organism>
<dbReference type="PANTHER" id="PTHR18919:SF107">
    <property type="entry name" value="ACETYL-COA ACETYLTRANSFERASE, CYTOSOLIC"/>
    <property type="match status" value="1"/>
</dbReference>
<evidence type="ECO:0000256" key="9">
    <source>
        <dbReference type="ARBA" id="ARBA00041222"/>
    </source>
</evidence>